<dbReference type="Proteomes" id="UP000499080">
    <property type="component" value="Unassembled WGS sequence"/>
</dbReference>
<dbReference type="InterPro" id="IPR002492">
    <property type="entry name" value="Transposase_Tc1-like"/>
</dbReference>
<dbReference type="GO" id="GO:0003677">
    <property type="term" value="F:DNA binding"/>
    <property type="evidence" value="ECO:0007669"/>
    <property type="project" value="InterPro"/>
</dbReference>
<dbReference type="GO" id="GO:0006313">
    <property type="term" value="P:DNA transposition"/>
    <property type="evidence" value="ECO:0007669"/>
    <property type="project" value="InterPro"/>
</dbReference>
<proteinExistence type="predicted"/>
<evidence type="ECO:0000313" key="4">
    <source>
        <dbReference type="Proteomes" id="UP000499080"/>
    </source>
</evidence>
<sequence>MDNGRDSLPLRRSGRPRNANSRDDRAIIKAAMSAPTTSLESIRRHLPPSRHPMVSRETIRRRLADAGISSRRPLRRLPLTPHHRQCRLLNADDQSIRVWRRSGHRSDPTFVAERHTAITPGVTEWGAICWDTRSTLVVLQRTLTARSYVDEILTPLVLPVLSSRPGDIYQQDNTRPHTARLSQQCLQGYDVLSWPVRSPDLSPIEHVWECAWKATAAVPEYW</sequence>
<name>A0A4Y2TK58_ARAVE</name>
<dbReference type="EMBL" id="BGPR01029266">
    <property type="protein sequence ID" value="GBO00948.1"/>
    <property type="molecule type" value="Genomic_DNA"/>
</dbReference>
<reference evidence="3 4" key="1">
    <citation type="journal article" date="2019" name="Sci. Rep.">
        <title>Orb-weaving spider Araneus ventricosus genome elucidates the spidroin gene catalogue.</title>
        <authorList>
            <person name="Kono N."/>
            <person name="Nakamura H."/>
            <person name="Ohtoshi R."/>
            <person name="Moran D.A.P."/>
            <person name="Shinohara A."/>
            <person name="Yoshida Y."/>
            <person name="Fujiwara M."/>
            <person name="Mori M."/>
            <person name="Tomita M."/>
            <person name="Arakawa K."/>
        </authorList>
    </citation>
    <scope>NUCLEOTIDE SEQUENCE [LARGE SCALE GENOMIC DNA]</scope>
</reference>
<feature type="region of interest" description="Disordered" evidence="1">
    <location>
        <begin position="1"/>
        <end position="23"/>
    </location>
</feature>
<feature type="domain" description="Transposase Tc1-like" evidence="2">
    <location>
        <begin position="24"/>
        <end position="88"/>
    </location>
</feature>
<evidence type="ECO:0000256" key="1">
    <source>
        <dbReference type="SAM" id="MobiDB-lite"/>
    </source>
</evidence>
<protein>
    <recommendedName>
        <fullName evidence="2">Transposase Tc1-like domain-containing protein</fullName>
    </recommendedName>
</protein>
<keyword evidence="4" id="KW-1185">Reference proteome</keyword>
<evidence type="ECO:0000259" key="2">
    <source>
        <dbReference type="Pfam" id="PF01498"/>
    </source>
</evidence>
<dbReference type="InterPro" id="IPR036397">
    <property type="entry name" value="RNaseH_sf"/>
</dbReference>
<evidence type="ECO:0000313" key="3">
    <source>
        <dbReference type="EMBL" id="GBO00948.1"/>
    </source>
</evidence>
<dbReference type="AlphaFoldDB" id="A0A4Y2TK58"/>
<dbReference type="GO" id="GO:0015074">
    <property type="term" value="P:DNA integration"/>
    <property type="evidence" value="ECO:0007669"/>
    <property type="project" value="InterPro"/>
</dbReference>
<dbReference type="Pfam" id="PF01498">
    <property type="entry name" value="HTH_Tnp_Tc3_2"/>
    <property type="match status" value="1"/>
</dbReference>
<comment type="caution">
    <text evidence="3">The sequence shown here is derived from an EMBL/GenBank/DDBJ whole genome shotgun (WGS) entry which is preliminary data.</text>
</comment>
<dbReference type="Gene3D" id="3.30.420.10">
    <property type="entry name" value="Ribonuclease H-like superfamily/Ribonuclease H"/>
    <property type="match status" value="1"/>
</dbReference>
<dbReference type="OrthoDB" id="25402at2759"/>
<gene>
    <name evidence="3" type="ORF">AVEN_164428_1</name>
</gene>
<accession>A0A4Y2TK58</accession>
<organism evidence="3 4">
    <name type="scientific">Araneus ventricosus</name>
    <name type="common">Orbweaver spider</name>
    <name type="synonym">Epeira ventricosa</name>
    <dbReference type="NCBI Taxonomy" id="182803"/>
    <lineage>
        <taxon>Eukaryota</taxon>
        <taxon>Metazoa</taxon>
        <taxon>Ecdysozoa</taxon>
        <taxon>Arthropoda</taxon>
        <taxon>Chelicerata</taxon>
        <taxon>Arachnida</taxon>
        <taxon>Araneae</taxon>
        <taxon>Araneomorphae</taxon>
        <taxon>Entelegynae</taxon>
        <taxon>Araneoidea</taxon>
        <taxon>Araneidae</taxon>
        <taxon>Araneus</taxon>
    </lineage>
</organism>